<comment type="caution">
    <text evidence="3">The sequence shown here is derived from an EMBL/GenBank/DDBJ whole genome shotgun (WGS) entry which is preliminary data.</text>
</comment>
<evidence type="ECO:0000256" key="1">
    <source>
        <dbReference type="SAM" id="MobiDB-lite"/>
    </source>
</evidence>
<dbReference type="EMBL" id="RBNI01000980">
    <property type="protein sequence ID" value="RUP51057.1"/>
    <property type="molecule type" value="Genomic_DNA"/>
</dbReference>
<feature type="region of interest" description="Disordered" evidence="1">
    <location>
        <begin position="115"/>
        <end position="134"/>
    </location>
</feature>
<dbReference type="SMART" id="SM00717">
    <property type="entry name" value="SANT"/>
    <property type="match status" value="1"/>
</dbReference>
<feature type="domain" description="Myb-like" evidence="2">
    <location>
        <begin position="33"/>
        <end position="78"/>
    </location>
</feature>
<dbReference type="PROSITE" id="PS50090">
    <property type="entry name" value="MYB_LIKE"/>
    <property type="match status" value="1"/>
</dbReference>
<dbReference type="Gene3D" id="1.10.10.60">
    <property type="entry name" value="Homeodomain-like"/>
    <property type="match status" value="1"/>
</dbReference>
<dbReference type="AlphaFoldDB" id="A0A433DJT6"/>
<reference evidence="3 4" key="1">
    <citation type="journal article" date="2018" name="New Phytol.">
        <title>Phylogenomics of Endogonaceae and evolution of mycorrhizas within Mucoromycota.</title>
        <authorList>
            <person name="Chang Y."/>
            <person name="Desiro A."/>
            <person name="Na H."/>
            <person name="Sandor L."/>
            <person name="Lipzen A."/>
            <person name="Clum A."/>
            <person name="Barry K."/>
            <person name="Grigoriev I.V."/>
            <person name="Martin F.M."/>
            <person name="Stajich J.E."/>
            <person name="Smith M.E."/>
            <person name="Bonito G."/>
            <person name="Spatafora J.W."/>
        </authorList>
    </citation>
    <scope>NUCLEOTIDE SEQUENCE [LARGE SCALE GENOMIC DNA]</scope>
    <source>
        <strain evidence="3 4">GMNB39</strain>
    </source>
</reference>
<evidence type="ECO:0000259" key="2">
    <source>
        <dbReference type="PROSITE" id="PS50090"/>
    </source>
</evidence>
<gene>
    <name evidence="3" type="ORF">BC936DRAFT_150072</name>
</gene>
<dbReference type="Pfam" id="PF13921">
    <property type="entry name" value="Myb_DNA-bind_6"/>
    <property type="match status" value="1"/>
</dbReference>
<dbReference type="SUPFAM" id="SSF46689">
    <property type="entry name" value="Homeodomain-like"/>
    <property type="match status" value="1"/>
</dbReference>
<proteinExistence type="predicted"/>
<keyword evidence="4" id="KW-1185">Reference proteome</keyword>
<dbReference type="InterPro" id="IPR001005">
    <property type="entry name" value="SANT/Myb"/>
</dbReference>
<dbReference type="InterPro" id="IPR009057">
    <property type="entry name" value="Homeodomain-like_sf"/>
</dbReference>
<evidence type="ECO:0000313" key="3">
    <source>
        <dbReference type="EMBL" id="RUP51057.1"/>
    </source>
</evidence>
<dbReference type="CDD" id="cd00167">
    <property type="entry name" value="SANT"/>
    <property type="match status" value="1"/>
</dbReference>
<sequence length="235" mass="25870">MMPTVTSSDTGNPNITAPIQGRHRKSYHDDHVWTHVEDLALKYLVTCSGEKEPQWEGIAAEIDGKTAESCHERWSGLLEDPALTDKIPQQDATKIPAQVDVESHCAKRRREASVSSVDCSSSSGTPKEDTLQHSRETTNEALAYIDDGEEANTSEDDSMPFSSSRAVALQVNEEAVYIPLSTALKDGWYTGWYSAYPPRFLPSIHGEDNATNNPIPCEILDHTNEYDGLCCEGAV</sequence>
<evidence type="ECO:0000313" key="4">
    <source>
        <dbReference type="Proteomes" id="UP000268093"/>
    </source>
</evidence>
<protein>
    <recommendedName>
        <fullName evidence="2">Myb-like domain-containing protein</fullName>
    </recommendedName>
</protein>
<name>A0A433DJT6_9FUNG</name>
<accession>A0A433DJT6</accession>
<dbReference type="Proteomes" id="UP000268093">
    <property type="component" value="Unassembled WGS sequence"/>
</dbReference>
<organism evidence="3 4">
    <name type="scientific">Jimgerdemannia flammicorona</name>
    <dbReference type="NCBI Taxonomy" id="994334"/>
    <lineage>
        <taxon>Eukaryota</taxon>
        <taxon>Fungi</taxon>
        <taxon>Fungi incertae sedis</taxon>
        <taxon>Mucoromycota</taxon>
        <taxon>Mucoromycotina</taxon>
        <taxon>Endogonomycetes</taxon>
        <taxon>Endogonales</taxon>
        <taxon>Endogonaceae</taxon>
        <taxon>Jimgerdemannia</taxon>
    </lineage>
</organism>
<feature type="region of interest" description="Disordered" evidence="1">
    <location>
        <begin position="1"/>
        <end position="23"/>
    </location>
</feature>
<feature type="compositionally biased region" description="Polar residues" evidence="1">
    <location>
        <begin position="1"/>
        <end position="17"/>
    </location>
</feature>